<name>A0A4U5NSZ3_POPAL</name>
<organism evidence="1">
    <name type="scientific">Populus alba</name>
    <name type="common">White poplar</name>
    <dbReference type="NCBI Taxonomy" id="43335"/>
    <lineage>
        <taxon>Eukaryota</taxon>
        <taxon>Viridiplantae</taxon>
        <taxon>Streptophyta</taxon>
        <taxon>Embryophyta</taxon>
        <taxon>Tracheophyta</taxon>
        <taxon>Spermatophyta</taxon>
        <taxon>Magnoliopsida</taxon>
        <taxon>eudicotyledons</taxon>
        <taxon>Gunneridae</taxon>
        <taxon>Pentapetalae</taxon>
        <taxon>rosids</taxon>
        <taxon>fabids</taxon>
        <taxon>Malpighiales</taxon>
        <taxon>Salicaceae</taxon>
        <taxon>Saliceae</taxon>
        <taxon>Populus</taxon>
    </lineage>
</organism>
<protein>
    <submittedName>
        <fullName evidence="1">Uncharacterized protein</fullName>
    </submittedName>
</protein>
<reference evidence="1" key="1">
    <citation type="submission" date="2018-10" db="EMBL/GenBank/DDBJ databases">
        <title>Population genomic analysis revealed the cold adaptation of white poplar.</title>
        <authorList>
            <person name="Liu Y.-J."/>
        </authorList>
    </citation>
    <scope>NUCLEOTIDE SEQUENCE [LARGE SCALE GENOMIC DNA]</scope>
    <source>
        <strain evidence="1">PAL-ZL1</strain>
    </source>
</reference>
<accession>A0A4U5NSZ3</accession>
<comment type="caution">
    <text evidence="1">The sequence shown here is derived from an EMBL/GenBank/DDBJ whole genome shotgun (WGS) entry which is preliminary data.</text>
</comment>
<sequence length="141" mass="15496">METRLAVLSYGRWWASSSPPFQVVKAGLTAAVLLLVADLRRGSALWSCCSDAVEGTVEEEVAEGGRPWLVSRRLENNQDREGAVRFVVERGEGRWAVQGGRVCSLTRRGRKWEWPIAVVAVAAVEGDGSTVARWLRGWLSG</sequence>
<dbReference type="AlphaFoldDB" id="A0A4U5NSZ3"/>
<dbReference type="EMBL" id="RCHU01000922">
    <property type="protein sequence ID" value="TKR86101.1"/>
    <property type="molecule type" value="Genomic_DNA"/>
</dbReference>
<evidence type="ECO:0000313" key="1">
    <source>
        <dbReference type="EMBL" id="TKR86101.1"/>
    </source>
</evidence>
<gene>
    <name evidence="1" type="ORF">D5086_0000240040</name>
</gene>
<proteinExistence type="predicted"/>